<dbReference type="GO" id="GO:0003824">
    <property type="term" value="F:catalytic activity"/>
    <property type="evidence" value="ECO:0007669"/>
    <property type="project" value="UniProtKB-ARBA"/>
</dbReference>
<keyword evidence="1" id="KW-0732">Signal</keyword>
<evidence type="ECO:0000259" key="3">
    <source>
        <dbReference type="Pfam" id="PF18067"/>
    </source>
</evidence>
<dbReference type="InterPro" id="IPR040664">
    <property type="entry name" value="AFL_C"/>
</dbReference>
<dbReference type="AlphaFoldDB" id="D1AEP2"/>
<gene>
    <name evidence="5" type="ordered locus">Tcur_2050</name>
</gene>
<dbReference type="KEGG" id="tcu:Tcur_2050"/>
<dbReference type="InterPro" id="IPR029058">
    <property type="entry name" value="AB_hydrolase_fold"/>
</dbReference>
<evidence type="ECO:0000313" key="5">
    <source>
        <dbReference type="EMBL" id="ACY97617.1"/>
    </source>
</evidence>
<dbReference type="RefSeq" id="WP_012852401.1">
    <property type="nucleotide sequence ID" value="NC_013510.1"/>
</dbReference>
<dbReference type="SUPFAM" id="SSF53474">
    <property type="entry name" value="alpha/beta-Hydrolases"/>
    <property type="match status" value="1"/>
</dbReference>
<dbReference type="Pfam" id="PF18067">
    <property type="entry name" value="Lipase_C"/>
    <property type="match status" value="1"/>
</dbReference>
<dbReference type="InterPro" id="IPR049036">
    <property type="entry name" value="AF_1763-like_C"/>
</dbReference>
<sequence>MLVRRLLAVMAVAVVASAMAAPPGHGATHRHRPVIFVHGFSGSGGQFETQARRLTGNGYRADLIEAHEYDSLFEVNTPEQVYAGLDRRIDRLLKKSGADKVDLLAHSLGTALMQAYLRSSPERAAKVAHYVNLDGATSPDQPGGVPTLAVWGEGSPERRIGGAKNVYFPDQAHTEVVTSAKTFAAFFEFFTGRAPRTTAIVPEAVVRLSGRTVLFPSNVGADGARMEIFEVDPRTGARKTRRPLAAYRIGPDGRWGPFLGRGGAHYEFAVIWDEGTVHHTYFQPFRRSDALVRVLTSRPGEGVSGRVETGDRHVSLVINRQREWWGDQGAGGDALWINGRQVLNAANAPRTKRVIGIFAYDAGRDGVTDLSAPIPSFFEQPFLTGVDVFIPASAAGRPIPVVSRPRGGSGALDVLVVPALPSSKHRFTVQFDDYVG</sequence>
<evidence type="ECO:0000259" key="4">
    <source>
        <dbReference type="Pfam" id="PF21768"/>
    </source>
</evidence>
<dbReference type="STRING" id="471852.Tcur_2050"/>
<keyword evidence="6" id="KW-1185">Reference proteome</keyword>
<dbReference type="Gene3D" id="2.60.40.2190">
    <property type="match status" value="1"/>
</dbReference>
<organism evidence="5 6">
    <name type="scientific">Thermomonospora curvata (strain ATCC 19995 / DSM 43183 / JCM 3096 / KCTC 9072 / NBRC 15933 / NCIMB 10081 / Henssen B9)</name>
    <dbReference type="NCBI Taxonomy" id="471852"/>
    <lineage>
        <taxon>Bacteria</taxon>
        <taxon>Bacillati</taxon>
        <taxon>Actinomycetota</taxon>
        <taxon>Actinomycetes</taxon>
        <taxon>Streptosporangiales</taxon>
        <taxon>Thermomonosporaceae</taxon>
        <taxon>Thermomonospora</taxon>
    </lineage>
</organism>
<dbReference type="Pfam" id="PF21768">
    <property type="entry name" value="AF_1763-like_C"/>
    <property type="match status" value="1"/>
</dbReference>
<protein>
    <submittedName>
        <fullName evidence="5">Uncharacterized protein</fullName>
    </submittedName>
</protein>
<dbReference type="eggNOG" id="COG1075">
    <property type="taxonomic scope" value="Bacteria"/>
</dbReference>
<dbReference type="Pfam" id="PF00561">
    <property type="entry name" value="Abhydrolase_1"/>
    <property type="match status" value="1"/>
</dbReference>
<feature type="domain" description="AFL C-terminal" evidence="3">
    <location>
        <begin position="206"/>
        <end position="299"/>
    </location>
</feature>
<name>D1AEP2_THECD</name>
<dbReference type="HOGENOM" id="CLU_575719_0_0_11"/>
<dbReference type="Gene3D" id="2.60.40.2200">
    <property type="match status" value="1"/>
</dbReference>
<feature type="signal peptide" evidence="1">
    <location>
        <begin position="1"/>
        <end position="20"/>
    </location>
</feature>
<dbReference type="Gene3D" id="3.40.50.1820">
    <property type="entry name" value="alpha/beta hydrolase"/>
    <property type="match status" value="1"/>
</dbReference>
<evidence type="ECO:0000256" key="1">
    <source>
        <dbReference type="SAM" id="SignalP"/>
    </source>
</evidence>
<dbReference type="ESTHER" id="thecd-d1aep2">
    <property type="family name" value="6_AlphaBeta_hydrolase"/>
</dbReference>
<accession>D1AEP2</accession>
<feature type="chain" id="PRO_5038528804" evidence="1">
    <location>
        <begin position="21"/>
        <end position="436"/>
    </location>
</feature>
<dbReference type="EMBL" id="CP001738">
    <property type="protein sequence ID" value="ACY97617.1"/>
    <property type="molecule type" value="Genomic_DNA"/>
</dbReference>
<feature type="domain" description="AF-1763-like C-terminal" evidence="4">
    <location>
        <begin position="319"/>
        <end position="433"/>
    </location>
</feature>
<proteinExistence type="predicted"/>
<reference evidence="5 6" key="1">
    <citation type="journal article" date="2011" name="Stand. Genomic Sci.">
        <title>Complete genome sequence of Thermomonospora curvata type strain (B9).</title>
        <authorList>
            <person name="Chertkov O."/>
            <person name="Sikorski J."/>
            <person name="Nolan M."/>
            <person name="Lapidus A."/>
            <person name="Lucas S."/>
            <person name="Del Rio T.G."/>
            <person name="Tice H."/>
            <person name="Cheng J.F."/>
            <person name="Goodwin L."/>
            <person name="Pitluck S."/>
            <person name="Liolios K."/>
            <person name="Ivanova N."/>
            <person name="Mavromatis K."/>
            <person name="Mikhailova N."/>
            <person name="Ovchinnikova G."/>
            <person name="Pati A."/>
            <person name="Chen A."/>
            <person name="Palaniappan K."/>
            <person name="Djao O.D."/>
            <person name="Land M."/>
            <person name="Hauser L."/>
            <person name="Chang Y.J."/>
            <person name="Jeffries C.D."/>
            <person name="Brettin T."/>
            <person name="Han C."/>
            <person name="Detter J.C."/>
            <person name="Rohde M."/>
            <person name="Goker M."/>
            <person name="Woyke T."/>
            <person name="Bristow J."/>
            <person name="Eisen J.A."/>
            <person name="Markowitz V."/>
            <person name="Hugenholtz P."/>
            <person name="Klenk H.P."/>
            <person name="Kyrpides N.C."/>
        </authorList>
    </citation>
    <scope>NUCLEOTIDE SEQUENCE [LARGE SCALE GENOMIC DNA]</scope>
    <source>
        <strain evidence="6">ATCC 19995 / DSM 43183 / JCM 3096 / KCTC 9072 / NBRC 15933 / NCIMB 10081 / Henssen B9</strain>
    </source>
</reference>
<evidence type="ECO:0000313" key="6">
    <source>
        <dbReference type="Proteomes" id="UP000001918"/>
    </source>
</evidence>
<evidence type="ECO:0000259" key="2">
    <source>
        <dbReference type="Pfam" id="PF00561"/>
    </source>
</evidence>
<feature type="domain" description="AB hydrolase-1" evidence="2">
    <location>
        <begin position="33"/>
        <end position="129"/>
    </location>
</feature>
<dbReference type="Proteomes" id="UP000001918">
    <property type="component" value="Chromosome"/>
</dbReference>
<dbReference type="InterPro" id="IPR000073">
    <property type="entry name" value="AB_hydrolase_1"/>
</dbReference>